<name>A0A2W6NIB8_9HELI</name>
<dbReference type="InterPro" id="IPR034151">
    <property type="entry name" value="TOPRIM_DnaG_bac"/>
</dbReference>
<keyword evidence="1 12" id="KW-0240">DNA-directed RNA polymerase</keyword>
<keyword evidence="9" id="KW-0460">Magnesium</keyword>
<dbReference type="InterPro" id="IPR002694">
    <property type="entry name" value="Znf_CHC2"/>
</dbReference>
<keyword evidence="11 12" id="KW-0804">Transcription</keyword>
<dbReference type="EMBL" id="NBIU01000005">
    <property type="protein sequence ID" value="PZT48610.1"/>
    <property type="molecule type" value="Genomic_DNA"/>
</dbReference>
<dbReference type="Pfam" id="PF16730">
    <property type="entry name" value="DnaGprimase_HBD"/>
    <property type="match status" value="1"/>
</dbReference>
<reference evidence="16 17" key="1">
    <citation type="submission" date="2017-03" db="EMBL/GenBank/DDBJ databases">
        <title>Genomic and clinical evidence uncovers the enterohepatic species Helicobacter valdiviensis as a potential human intestinal pathogen.</title>
        <authorList>
            <person name="Fresia P."/>
            <person name="Jara R."/>
            <person name="Sierra R."/>
            <person name="Ferres I."/>
            <person name="Greif G."/>
            <person name="Iraola G."/>
            <person name="Collado L."/>
        </authorList>
    </citation>
    <scope>NUCLEOTIDE SEQUENCE [LARGE SCALE GENOMIC DNA]</scope>
    <source>
        <strain evidence="16 17">WBE14</strain>
    </source>
</reference>
<keyword evidence="2 12" id="KW-0639">Primosome</keyword>
<dbReference type="SMART" id="SM00493">
    <property type="entry name" value="TOPRIM"/>
    <property type="match status" value="1"/>
</dbReference>
<organism evidence="16 17">
    <name type="scientific">Helicobacter valdiviensis</name>
    <dbReference type="NCBI Taxonomy" id="1458358"/>
    <lineage>
        <taxon>Bacteria</taxon>
        <taxon>Pseudomonadati</taxon>
        <taxon>Campylobacterota</taxon>
        <taxon>Epsilonproteobacteria</taxon>
        <taxon>Campylobacterales</taxon>
        <taxon>Helicobacteraceae</taxon>
        <taxon>Helicobacter</taxon>
    </lineage>
</organism>
<dbReference type="Proteomes" id="UP000249746">
    <property type="component" value="Unassembled WGS sequence"/>
</dbReference>
<dbReference type="PROSITE" id="PS50880">
    <property type="entry name" value="TOPRIM"/>
    <property type="match status" value="1"/>
</dbReference>
<evidence type="ECO:0000256" key="10">
    <source>
        <dbReference type="ARBA" id="ARBA00023125"/>
    </source>
</evidence>
<dbReference type="Pfam" id="PF08275">
    <property type="entry name" value="DNAG_N"/>
    <property type="match status" value="1"/>
</dbReference>
<accession>A0A2W6NIB8</accession>
<keyword evidence="4 12" id="KW-0548">Nucleotidyltransferase</keyword>
<dbReference type="GO" id="GO:0006269">
    <property type="term" value="P:DNA replication, synthesis of primer"/>
    <property type="evidence" value="ECO:0007669"/>
    <property type="project" value="UniProtKB-UniRule"/>
</dbReference>
<evidence type="ECO:0000256" key="8">
    <source>
        <dbReference type="ARBA" id="ARBA00022833"/>
    </source>
</evidence>
<dbReference type="InterPro" id="IPR050219">
    <property type="entry name" value="DnaG_primase"/>
</dbReference>
<dbReference type="Gene3D" id="3.90.980.10">
    <property type="entry name" value="DNA primase, catalytic core, N-terminal domain"/>
    <property type="match status" value="1"/>
</dbReference>
<keyword evidence="8 12" id="KW-0862">Zinc</keyword>
<dbReference type="SUPFAM" id="SSF56731">
    <property type="entry name" value="DNA primase core"/>
    <property type="match status" value="1"/>
</dbReference>
<gene>
    <name evidence="12" type="primary">dnaG</name>
    <name evidence="16" type="ORF">B6S12_02930</name>
</gene>
<evidence type="ECO:0000313" key="16">
    <source>
        <dbReference type="EMBL" id="PZT48610.1"/>
    </source>
</evidence>
<evidence type="ECO:0000256" key="5">
    <source>
        <dbReference type="ARBA" id="ARBA00022705"/>
    </source>
</evidence>
<comment type="function">
    <text evidence="12 13">RNA polymerase that catalyzes the synthesis of short RNA molecules used as primers for DNA polymerase during DNA replication.</text>
</comment>
<proteinExistence type="inferred from homology"/>
<dbReference type="PANTHER" id="PTHR30313">
    <property type="entry name" value="DNA PRIMASE"/>
    <property type="match status" value="1"/>
</dbReference>
<dbReference type="InterPro" id="IPR013264">
    <property type="entry name" value="DNAG_N"/>
</dbReference>
<dbReference type="Gene3D" id="3.40.1360.10">
    <property type="match status" value="1"/>
</dbReference>
<feature type="zinc finger region" description="CHC2-type" evidence="12 14">
    <location>
        <begin position="37"/>
        <end position="61"/>
    </location>
</feature>
<dbReference type="RefSeq" id="WP_111229331.1">
    <property type="nucleotide sequence ID" value="NZ_NBIU01000005.1"/>
</dbReference>
<dbReference type="SUPFAM" id="SSF57783">
    <property type="entry name" value="Zinc beta-ribbon"/>
    <property type="match status" value="1"/>
</dbReference>
<dbReference type="GO" id="GO:0003899">
    <property type="term" value="F:DNA-directed RNA polymerase activity"/>
    <property type="evidence" value="ECO:0007669"/>
    <property type="project" value="UniProtKB-UniRule"/>
</dbReference>
<keyword evidence="17" id="KW-1185">Reference proteome</keyword>
<dbReference type="GO" id="GO:1990077">
    <property type="term" value="C:primosome complex"/>
    <property type="evidence" value="ECO:0007669"/>
    <property type="project" value="UniProtKB-KW"/>
</dbReference>
<dbReference type="Pfam" id="PF13662">
    <property type="entry name" value="Toprim_4"/>
    <property type="match status" value="1"/>
</dbReference>
<evidence type="ECO:0000256" key="11">
    <source>
        <dbReference type="ARBA" id="ARBA00023163"/>
    </source>
</evidence>
<comment type="catalytic activity">
    <reaction evidence="12">
        <text>ssDNA + n NTP = ssDNA/pppN(pN)n-1 hybrid + (n-1) diphosphate.</text>
        <dbReference type="EC" id="2.7.7.101"/>
    </reaction>
</comment>
<evidence type="ECO:0000256" key="13">
    <source>
        <dbReference type="PIRNR" id="PIRNR002811"/>
    </source>
</evidence>
<sequence>MITQASIEEVKNQIDIIDIVSHYIEIKKMGATYKACCPFHDEKTPSFVINQNKGYYHCFGCGASGDGITFVMEYEKLSYPEAIEKLAQMYNISLSYTQSTQKQSDTRIFEIMQRFYRQSLKNDVIDYLLNRGLSREIIESFELGYAPSNFEIMSFMNANALNLQEACDYGILGVDSENNLKRYYARLTQRVIFPIRSAQNKIIGFGGRTLGDHQAKYINSPQTKVFNKSKVLYGYEKAKDSIFKQEEIIISEGYLDVIMLHQAGFTNAVATLGTSLTKEHLPLLSKGNPRVIVAYDGDKAGYNAAFRAATLLSLANKEGGVVFFEGGLDPADMVKEGKIAELKNIFSSPLPFIPFVLNEIASKYDLHNPLKKDQCLKEELEYLKQLPIVVQEEYRDFLASLLKLPRQLIKTKGSYIKEARQEENLSGAGGDFYTLAEKIIIKSILEDSSLMDLALNYLQEDMFISQKEAFVALMHNNLSHSLLVGILLDNKILSLPKEGLKKQIIMLLYRYYEGQKNALSNQTKMTLREKSYLLRKYQNYLEKLKKGELVIYESTSTF</sequence>
<dbReference type="InterPro" id="IPR030846">
    <property type="entry name" value="DnaG_bac"/>
</dbReference>
<dbReference type="HAMAP" id="MF_00974">
    <property type="entry name" value="DNA_primase_DnaG"/>
    <property type="match status" value="1"/>
</dbReference>
<evidence type="ECO:0000256" key="4">
    <source>
        <dbReference type="ARBA" id="ARBA00022695"/>
    </source>
</evidence>
<dbReference type="Gene3D" id="3.90.580.10">
    <property type="entry name" value="Zinc finger, CHC2-type domain"/>
    <property type="match status" value="1"/>
</dbReference>
<comment type="similarity">
    <text evidence="12 13">Belongs to the DnaG primase family.</text>
</comment>
<dbReference type="Gene3D" id="1.10.860.10">
    <property type="entry name" value="DNAb Helicase, Chain A"/>
    <property type="match status" value="1"/>
</dbReference>
<evidence type="ECO:0000313" key="17">
    <source>
        <dbReference type="Proteomes" id="UP000249746"/>
    </source>
</evidence>
<comment type="cofactor">
    <cofactor evidence="12 13 14">
        <name>Zn(2+)</name>
        <dbReference type="ChEBI" id="CHEBI:29105"/>
    </cofactor>
    <text evidence="12 13 14">Binds 1 zinc ion per monomer.</text>
</comment>
<dbReference type="GO" id="GO:0008270">
    <property type="term" value="F:zinc ion binding"/>
    <property type="evidence" value="ECO:0007669"/>
    <property type="project" value="UniProtKB-UniRule"/>
</dbReference>
<evidence type="ECO:0000256" key="2">
    <source>
        <dbReference type="ARBA" id="ARBA00022515"/>
    </source>
</evidence>
<dbReference type="InterPro" id="IPR006171">
    <property type="entry name" value="TOPRIM_dom"/>
</dbReference>
<dbReference type="SMART" id="SM00400">
    <property type="entry name" value="ZnF_CHCC"/>
    <property type="match status" value="1"/>
</dbReference>
<dbReference type="InterPro" id="IPR031988">
    <property type="entry name" value="DnaG_HBD"/>
</dbReference>
<keyword evidence="5 12" id="KW-0235">DNA replication</keyword>
<dbReference type="InterPro" id="IPR037068">
    <property type="entry name" value="DNA_primase_core_N_sf"/>
</dbReference>
<keyword evidence="7 12" id="KW-0863">Zinc-finger</keyword>
<comment type="domain">
    <text evidence="12">Contains an N-terminal zinc-binding domain, a central core domain that contains the primase activity, and a C-terminal DnaB-binding domain.</text>
</comment>
<dbReference type="InterPro" id="IPR016136">
    <property type="entry name" value="DNA_helicase_N/primase_C"/>
</dbReference>
<dbReference type="EC" id="2.7.7.101" evidence="12"/>
<evidence type="ECO:0000256" key="7">
    <source>
        <dbReference type="ARBA" id="ARBA00022771"/>
    </source>
</evidence>
<evidence type="ECO:0000256" key="3">
    <source>
        <dbReference type="ARBA" id="ARBA00022679"/>
    </source>
</evidence>
<dbReference type="AlphaFoldDB" id="A0A2W6NIB8"/>
<comment type="caution">
    <text evidence="16">The sequence shown here is derived from an EMBL/GenBank/DDBJ whole genome shotgun (WGS) entry which is preliminary data.</text>
</comment>
<dbReference type="GO" id="GO:0005737">
    <property type="term" value="C:cytoplasm"/>
    <property type="evidence" value="ECO:0007669"/>
    <property type="project" value="TreeGrafter"/>
</dbReference>
<dbReference type="PIRSF" id="PIRSF002811">
    <property type="entry name" value="DnaG"/>
    <property type="match status" value="1"/>
</dbReference>
<evidence type="ECO:0000259" key="15">
    <source>
        <dbReference type="PROSITE" id="PS50880"/>
    </source>
</evidence>
<keyword evidence="10 12" id="KW-0238">DNA-binding</keyword>
<dbReference type="CDD" id="cd03364">
    <property type="entry name" value="TOPRIM_DnaG_primases"/>
    <property type="match status" value="1"/>
</dbReference>
<dbReference type="GO" id="GO:0003677">
    <property type="term" value="F:DNA binding"/>
    <property type="evidence" value="ECO:0007669"/>
    <property type="project" value="UniProtKB-KW"/>
</dbReference>
<evidence type="ECO:0000256" key="9">
    <source>
        <dbReference type="ARBA" id="ARBA00022842"/>
    </source>
</evidence>
<evidence type="ECO:0000256" key="1">
    <source>
        <dbReference type="ARBA" id="ARBA00022478"/>
    </source>
</evidence>
<comment type="subunit">
    <text evidence="12">Monomer. Interacts with DnaB.</text>
</comment>
<dbReference type="NCBIfam" id="TIGR01391">
    <property type="entry name" value="dnaG"/>
    <property type="match status" value="1"/>
</dbReference>
<keyword evidence="3 12" id="KW-0808">Transferase</keyword>
<dbReference type="Pfam" id="PF01807">
    <property type="entry name" value="Zn_ribbon_DnaG"/>
    <property type="match status" value="1"/>
</dbReference>
<evidence type="ECO:0000256" key="12">
    <source>
        <dbReference type="HAMAP-Rule" id="MF_00974"/>
    </source>
</evidence>
<dbReference type="GO" id="GO:0000428">
    <property type="term" value="C:DNA-directed RNA polymerase complex"/>
    <property type="evidence" value="ECO:0007669"/>
    <property type="project" value="UniProtKB-KW"/>
</dbReference>
<feature type="domain" description="Toprim" evidence="15">
    <location>
        <begin position="246"/>
        <end position="327"/>
    </location>
</feature>
<evidence type="ECO:0000256" key="14">
    <source>
        <dbReference type="PIRSR" id="PIRSR002811-1"/>
    </source>
</evidence>
<protein>
    <recommendedName>
        <fullName evidence="12 13">DNA primase</fullName>
        <ecNumber evidence="12">2.7.7.101</ecNumber>
    </recommendedName>
</protein>
<dbReference type="InterPro" id="IPR006295">
    <property type="entry name" value="DNA_primase_DnaG"/>
</dbReference>
<dbReference type="FunFam" id="3.90.580.10:FF:000001">
    <property type="entry name" value="DNA primase"/>
    <property type="match status" value="1"/>
</dbReference>
<dbReference type="PANTHER" id="PTHR30313:SF2">
    <property type="entry name" value="DNA PRIMASE"/>
    <property type="match status" value="1"/>
</dbReference>
<dbReference type="OrthoDB" id="9803773at2"/>
<evidence type="ECO:0000256" key="6">
    <source>
        <dbReference type="ARBA" id="ARBA00022723"/>
    </source>
</evidence>
<dbReference type="InterPro" id="IPR036977">
    <property type="entry name" value="DNA_primase_Znf_CHC2"/>
</dbReference>
<keyword evidence="6 12" id="KW-0479">Metal-binding</keyword>